<dbReference type="Proteomes" id="UP000471152">
    <property type="component" value="Unassembled WGS sequence"/>
</dbReference>
<evidence type="ECO:0000313" key="2">
    <source>
        <dbReference type="EMBL" id="NEK96473.1"/>
    </source>
</evidence>
<dbReference type="Proteomes" id="UP000468828">
    <property type="component" value="Unassembled WGS sequence"/>
</dbReference>
<feature type="region of interest" description="Disordered" evidence="1">
    <location>
        <begin position="231"/>
        <end position="268"/>
    </location>
</feature>
<evidence type="ECO:0000313" key="4">
    <source>
        <dbReference type="Proteomes" id="UP000468828"/>
    </source>
</evidence>
<comment type="caution">
    <text evidence="3">The sequence shown here is derived from an EMBL/GenBank/DDBJ whole genome shotgun (WGS) entry which is preliminary data.</text>
</comment>
<evidence type="ECO:0000313" key="5">
    <source>
        <dbReference type="Proteomes" id="UP000471152"/>
    </source>
</evidence>
<accession>A0A6P0HDP8</accession>
<evidence type="ECO:0000256" key="1">
    <source>
        <dbReference type="SAM" id="MobiDB-lite"/>
    </source>
</evidence>
<sequence>MTVPRNGLTRLARAGRLPLLLFGLVLWVAVPAVAVWLLQHRADSVTLADPQTVYVEVQANTAAVVQEVNISLRLEGGATVLAPALTGIVEQLLVQPGQTLTSGQPLAVIGGMTRLAVNSERPFARPLAVGDKGPDVAMLHATLTSLGYSSGAGSTYSQATARGVAQLQKAVSQVPGGDTSGASFDPNWFFYLPAGEVVVATNELVLGAPAPAAGEPVLTARRSVTEATLTLEQDAGDQAPAGVEQPTGPDTSAPSPAEVTPPEADAQPVQSFTAPADAQLAVNGTPLELVEDRAHVAPASFPALLELLEPGSRTVGAQLTTAPGPGEFSVPAAAIFTSQTGNSCVLARRGTATAAERVVVVGNTFDRAVVTGDLTDDVTVAVSPPARDRTCA</sequence>
<dbReference type="EMBL" id="JAAGWH010000066">
    <property type="protein sequence ID" value="NEK96473.1"/>
    <property type="molecule type" value="Genomic_DNA"/>
</dbReference>
<evidence type="ECO:0008006" key="6">
    <source>
        <dbReference type="Google" id="ProtNLM"/>
    </source>
</evidence>
<proteinExistence type="predicted"/>
<reference evidence="2 4" key="1">
    <citation type="submission" date="2020-01" db="EMBL/GenBank/DDBJ databases">
        <title>the WGS Modestobacter muralis CPCC 204518.</title>
        <authorList>
            <person name="Jiang Z."/>
        </authorList>
    </citation>
    <scope>NUCLEOTIDE SEQUENCE [LARGE SCALE GENOMIC DNA]</scope>
    <source>
        <strain evidence="2 4">DSM 100205</strain>
    </source>
</reference>
<dbReference type="AlphaFoldDB" id="A0A6P0HDP8"/>
<dbReference type="EMBL" id="JAAGWB010000069">
    <property type="protein sequence ID" value="NEN53373.1"/>
    <property type="molecule type" value="Genomic_DNA"/>
</dbReference>
<protein>
    <recommendedName>
        <fullName evidence="6">Peptidoglycan-binding protein</fullName>
    </recommendedName>
</protein>
<evidence type="ECO:0000313" key="3">
    <source>
        <dbReference type="EMBL" id="NEN53373.1"/>
    </source>
</evidence>
<keyword evidence="4" id="KW-1185">Reference proteome</keyword>
<name>A0A6P0HDP8_9ACTN</name>
<gene>
    <name evidence="3" type="ORF">G3R41_20925</name>
    <name evidence="2" type="ORF">GCU67_20210</name>
</gene>
<organism evidence="3 5">
    <name type="scientific">Modestobacter muralis</name>
    <dbReference type="NCBI Taxonomy" id="1608614"/>
    <lineage>
        <taxon>Bacteria</taxon>
        <taxon>Bacillati</taxon>
        <taxon>Actinomycetota</taxon>
        <taxon>Actinomycetes</taxon>
        <taxon>Geodermatophilales</taxon>
        <taxon>Geodermatophilaceae</taxon>
        <taxon>Modestobacter</taxon>
    </lineage>
</organism>
<reference evidence="3 5" key="2">
    <citation type="submission" date="2020-02" db="EMBL/GenBank/DDBJ databases">
        <title>The WGS of Modestobacter muralis DSM 100205.</title>
        <authorList>
            <person name="Jiang Z."/>
        </authorList>
    </citation>
    <scope>NUCLEOTIDE SEQUENCE [LARGE SCALE GENOMIC DNA]</scope>
    <source>
        <strain evidence="3 5">DSM 100205</strain>
    </source>
</reference>